<dbReference type="InterPro" id="IPR000807">
    <property type="entry name" value="ImidazoleglycerolP_deHydtase"/>
</dbReference>
<dbReference type="InterPro" id="IPR020568">
    <property type="entry name" value="Ribosomal_Su5_D2-typ_SF"/>
</dbReference>
<dbReference type="NCBIfam" id="NF002116">
    <property type="entry name" value="PRK00951.2-6"/>
    <property type="match status" value="1"/>
</dbReference>
<evidence type="ECO:0000256" key="4">
    <source>
        <dbReference type="ARBA" id="ARBA00023102"/>
    </source>
</evidence>
<keyword evidence="4 6" id="KW-0368">Histidine biosynthesis</keyword>
<reference evidence="8 9" key="1">
    <citation type="submission" date="2015-07" db="EMBL/GenBank/DDBJ databases">
        <title>Genome sequence of Leptolinea tardivitalis DSM 16556.</title>
        <authorList>
            <person name="Hemp J."/>
            <person name="Ward L.M."/>
            <person name="Pace L.A."/>
            <person name="Fischer W.W."/>
        </authorList>
    </citation>
    <scope>NUCLEOTIDE SEQUENCE [LARGE SCALE GENOMIC DNA]</scope>
    <source>
        <strain evidence="8 9">YMTK-2</strain>
    </source>
</reference>
<dbReference type="NCBIfam" id="NF002111">
    <property type="entry name" value="PRK00951.2-1"/>
    <property type="match status" value="1"/>
</dbReference>
<dbReference type="GO" id="GO:0005737">
    <property type="term" value="C:cytoplasm"/>
    <property type="evidence" value="ECO:0007669"/>
    <property type="project" value="UniProtKB-SubCell"/>
</dbReference>
<dbReference type="FunFam" id="3.30.230.40:FF:000001">
    <property type="entry name" value="Imidazoleglycerol-phosphate dehydratase HisB"/>
    <property type="match status" value="1"/>
</dbReference>
<dbReference type="NCBIfam" id="NF002114">
    <property type="entry name" value="PRK00951.2-4"/>
    <property type="match status" value="1"/>
</dbReference>
<dbReference type="UniPathway" id="UPA00031">
    <property type="reaction ID" value="UER00011"/>
</dbReference>
<comment type="caution">
    <text evidence="8">The sequence shown here is derived from an EMBL/GenBank/DDBJ whole genome shotgun (WGS) entry which is preliminary data.</text>
</comment>
<dbReference type="GO" id="GO:0000105">
    <property type="term" value="P:L-histidine biosynthetic process"/>
    <property type="evidence" value="ECO:0007669"/>
    <property type="project" value="UniProtKB-UniRule"/>
</dbReference>
<dbReference type="GO" id="GO:0004424">
    <property type="term" value="F:imidazoleglycerol-phosphate dehydratase activity"/>
    <property type="evidence" value="ECO:0007669"/>
    <property type="project" value="UniProtKB-UniRule"/>
</dbReference>
<evidence type="ECO:0000256" key="6">
    <source>
        <dbReference type="HAMAP-Rule" id="MF_00076"/>
    </source>
</evidence>
<dbReference type="InterPro" id="IPR020565">
    <property type="entry name" value="ImidazoleglycerP_deHydtase_CS"/>
</dbReference>
<sequence>MTVETKSDISRSSTVKRKTSETDVNIQINLDGIGRSDIKTGIGFFDHMLNQLACHGLFDLDIKAAGDLNVDNHHTIEDVGLTLGEAFSRALGTRKGIVRMGEATVPMDESLAFTCVDFSGRPYCVIKSKWQGESIAAIPTSLLEHFWSSFAITSGCNIHIRVLEGQDNHHMAEAIFKSAARAILTATRIDPRRAGVVPSSKGTIGFSGTV</sequence>
<proteinExistence type="inferred from homology"/>
<dbReference type="AlphaFoldDB" id="A0A0P6WVN7"/>
<comment type="pathway">
    <text evidence="1 6 7">Amino-acid biosynthesis; L-histidine biosynthesis; L-histidine from 5-phospho-alpha-D-ribose 1-diphosphate: step 6/9.</text>
</comment>
<organism evidence="8 9">
    <name type="scientific">Leptolinea tardivitalis</name>
    <dbReference type="NCBI Taxonomy" id="229920"/>
    <lineage>
        <taxon>Bacteria</taxon>
        <taxon>Bacillati</taxon>
        <taxon>Chloroflexota</taxon>
        <taxon>Anaerolineae</taxon>
        <taxon>Anaerolineales</taxon>
        <taxon>Anaerolineaceae</taxon>
        <taxon>Leptolinea</taxon>
    </lineage>
</organism>
<dbReference type="EMBL" id="LGCK01000003">
    <property type="protein sequence ID" value="KPL74321.1"/>
    <property type="molecule type" value="Genomic_DNA"/>
</dbReference>
<comment type="catalytic activity">
    <reaction evidence="6 7">
        <text>D-erythro-1-(imidazol-4-yl)glycerol 3-phosphate = 3-(imidazol-4-yl)-2-oxopropyl phosphate + H2O</text>
        <dbReference type="Rhea" id="RHEA:11040"/>
        <dbReference type="ChEBI" id="CHEBI:15377"/>
        <dbReference type="ChEBI" id="CHEBI:57766"/>
        <dbReference type="ChEBI" id="CHEBI:58278"/>
        <dbReference type="EC" id="4.2.1.19"/>
    </reaction>
</comment>
<dbReference type="RefSeq" id="WP_062420763.1">
    <property type="nucleotide sequence ID" value="NZ_BBYA01000004.1"/>
</dbReference>
<dbReference type="STRING" id="229920.ADM99_01770"/>
<dbReference type="HAMAP" id="MF_00076">
    <property type="entry name" value="HisB"/>
    <property type="match status" value="1"/>
</dbReference>
<dbReference type="PROSITE" id="PS00955">
    <property type="entry name" value="IGP_DEHYDRATASE_2"/>
    <property type="match status" value="1"/>
</dbReference>
<dbReference type="PANTHER" id="PTHR23133">
    <property type="entry name" value="IMIDAZOLEGLYCEROL-PHOSPHATE DEHYDRATASE HIS7"/>
    <property type="match status" value="1"/>
</dbReference>
<dbReference type="PANTHER" id="PTHR23133:SF2">
    <property type="entry name" value="IMIDAZOLEGLYCEROL-PHOSPHATE DEHYDRATASE"/>
    <property type="match status" value="1"/>
</dbReference>
<evidence type="ECO:0000256" key="1">
    <source>
        <dbReference type="ARBA" id="ARBA00005047"/>
    </source>
</evidence>
<keyword evidence="3 6" id="KW-0028">Amino-acid biosynthesis</keyword>
<keyword evidence="5 6" id="KW-0456">Lyase</keyword>
<dbReference type="PATRIC" id="fig|229920.5.peg.805"/>
<dbReference type="InterPro" id="IPR038494">
    <property type="entry name" value="IGPD_sf"/>
</dbReference>
<dbReference type="OrthoDB" id="9790411at2"/>
<comment type="subcellular location">
    <subcellularLocation>
        <location evidence="6 7">Cytoplasm</location>
    </subcellularLocation>
</comment>
<accession>A0A0P6WVN7</accession>
<keyword evidence="6" id="KW-0963">Cytoplasm</keyword>
<evidence type="ECO:0000313" key="9">
    <source>
        <dbReference type="Proteomes" id="UP000050430"/>
    </source>
</evidence>
<dbReference type="Proteomes" id="UP000050430">
    <property type="component" value="Unassembled WGS sequence"/>
</dbReference>
<dbReference type="CDD" id="cd07914">
    <property type="entry name" value="IGPD"/>
    <property type="match status" value="1"/>
</dbReference>
<protein>
    <recommendedName>
        <fullName evidence="2 6">Imidazoleglycerol-phosphate dehydratase</fullName>
        <shortName evidence="6">IGPD</shortName>
        <ecNumber evidence="6 7">4.2.1.19</ecNumber>
    </recommendedName>
</protein>
<keyword evidence="9" id="KW-1185">Reference proteome</keyword>
<evidence type="ECO:0000256" key="3">
    <source>
        <dbReference type="ARBA" id="ARBA00022605"/>
    </source>
</evidence>
<comment type="similarity">
    <text evidence="6 7">Belongs to the imidazoleglycerol-phosphate dehydratase family.</text>
</comment>
<evidence type="ECO:0000256" key="2">
    <source>
        <dbReference type="ARBA" id="ARBA00016664"/>
    </source>
</evidence>
<dbReference type="FunFam" id="3.30.230.40:FF:000003">
    <property type="entry name" value="Imidazoleglycerol-phosphate dehydratase HisB"/>
    <property type="match status" value="1"/>
</dbReference>
<dbReference type="PROSITE" id="PS00954">
    <property type="entry name" value="IGP_DEHYDRATASE_1"/>
    <property type="match status" value="1"/>
</dbReference>
<evidence type="ECO:0000256" key="5">
    <source>
        <dbReference type="ARBA" id="ARBA00023239"/>
    </source>
</evidence>
<evidence type="ECO:0000256" key="7">
    <source>
        <dbReference type="RuleBase" id="RU000599"/>
    </source>
</evidence>
<name>A0A0P6WVN7_9CHLR</name>
<dbReference type="EC" id="4.2.1.19" evidence="6 7"/>
<dbReference type="Gene3D" id="3.30.230.40">
    <property type="entry name" value="Imidazole glycerol phosphate dehydratase, domain 1"/>
    <property type="match status" value="2"/>
</dbReference>
<evidence type="ECO:0000313" key="8">
    <source>
        <dbReference type="EMBL" id="KPL74321.1"/>
    </source>
</evidence>
<dbReference type="Pfam" id="PF00475">
    <property type="entry name" value="IGPD"/>
    <property type="match status" value="1"/>
</dbReference>
<gene>
    <name evidence="6" type="primary">hisB</name>
    <name evidence="8" type="ORF">ADM99_01770</name>
</gene>
<dbReference type="SUPFAM" id="SSF54211">
    <property type="entry name" value="Ribosomal protein S5 domain 2-like"/>
    <property type="match status" value="2"/>
</dbReference>